<evidence type="ECO:0000313" key="1">
    <source>
        <dbReference type="EMBL" id="EKS35361.1"/>
    </source>
</evidence>
<dbReference type="OrthoDB" id="8548224at2"/>
<dbReference type="AlphaFoldDB" id="K8P1P2"/>
<accession>K8P1P2</accession>
<evidence type="ECO:0000313" key="2">
    <source>
        <dbReference type="Proteomes" id="UP000001095"/>
    </source>
</evidence>
<dbReference type="RefSeq" id="WP_002713499.1">
    <property type="nucleotide sequence ID" value="NZ_KB375281.1"/>
</dbReference>
<protein>
    <recommendedName>
        <fullName evidence="3">Bacterial mobilisation domain-containing protein</fullName>
    </recommendedName>
</protein>
<keyword evidence="2" id="KW-1185">Reference proteome</keyword>
<gene>
    <name evidence="1" type="ORF">HMPREF9696_02633</name>
</gene>
<dbReference type="HOGENOM" id="CLU_146726_0_0_5"/>
<evidence type="ECO:0008006" key="3">
    <source>
        <dbReference type="Google" id="ProtNLM"/>
    </source>
</evidence>
<dbReference type="Proteomes" id="UP000001095">
    <property type="component" value="Unassembled WGS sequence"/>
</dbReference>
<name>K8P1P2_9BRAD</name>
<dbReference type="EMBL" id="AGWY01000011">
    <property type="protein sequence ID" value="EKS35361.1"/>
    <property type="molecule type" value="Genomic_DNA"/>
</dbReference>
<sequence>MSGPGQSIDRSSPLSVRFTDAEKARLRDLAGSKPLGQYIRDRALNGHSEPRAARSSPIRDAEALGRLLGLLGQSRLSSNLNQLAKAANLGSLPVSAETEAELRQACADVLEMRQLLLRALGLQIINEAKSRLPVVEFFTEAAEGPAE</sequence>
<reference evidence="1 2" key="1">
    <citation type="submission" date="2012-04" db="EMBL/GenBank/DDBJ databases">
        <title>The Genome Sequence of Afipia clevelandensis ATCC 49720.</title>
        <authorList>
            <consortium name="The Broad Institute Genome Sequencing Platform"/>
            <person name="Earl A."/>
            <person name="Ward D."/>
            <person name="Feldgarden M."/>
            <person name="Gevers D."/>
            <person name="Huys G."/>
            <person name="Walker B."/>
            <person name="Young S.K."/>
            <person name="Zeng Q."/>
            <person name="Gargeya S."/>
            <person name="Fitzgerald M."/>
            <person name="Haas B."/>
            <person name="Abouelleil A."/>
            <person name="Alvarado L."/>
            <person name="Arachchi H.M."/>
            <person name="Berlin A."/>
            <person name="Chapman S.B."/>
            <person name="Goldberg J."/>
            <person name="Griggs A."/>
            <person name="Gujja S."/>
            <person name="Hansen M."/>
            <person name="Howarth C."/>
            <person name="Imamovic A."/>
            <person name="Larimer J."/>
            <person name="McCowen C."/>
            <person name="Montmayeur A."/>
            <person name="Murphy C."/>
            <person name="Neiman D."/>
            <person name="Pearson M."/>
            <person name="Priest M."/>
            <person name="Roberts A."/>
            <person name="Saif S."/>
            <person name="Shea T."/>
            <person name="Sisk P."/>
            <person name="Sykes S."/>
            <person name="Wortman J."/>
            <person name="Nusbaum C."/>
            <person name="Birren B."/>
        </authorList>
    </citation>
    <scope>NUCLEOTIDE SEQUENCE [LARGE SCALE GENOMIC DNA]</scope>
    <source>
        <strain evidence="1 2">ATCC 49720</strain>
    </source>
</reference>
<proteinExistence type="predicted"/>
<comment type="caution">
    <text evidence="1">The sequence shown here is derived from an EMBL/GenBank/DDBJ whole genome shotgun (WGS) entry which is preliminary data.</text>
</comment>
<organism evidence="1 2">
    <name type="scientific">Afipia clevelandensis ATCC 49720</name>
    <dbReference type="NCBI Taxonomy" id="883079"/>
    <lineage>
        <taxon>Bacteria</taxon>
        <taxon>Pseudomonadati</taxon>
        <taxon>Pseudomonadota</taxon>
        <taxon>Alphaproteobacteria</taxon>
        <taxon>Hyphomicrobiales</taxon>
        <taxon>Nitrobacteraceae</taxon>
        <taxon>Afipia</taxon>
    </lineage>
</organism>